<dbReference type="PROSITE" id="PS50146">
    <property type="entry name" value="DAGK"/>
    <property type="match status" value="1"/>
</dbReference>
<evidence type="ECO:0000256" key="8">
    <source>
        <dbReference type="ARBA" id="ARBA00023264"/>
    </source>
</evidence>
<dbReference type="InterPro" id="IPR001206">
    <property type="entry name" value="Diacylglycerol_kinase_cat_dom"/>
</dbReference>
<dbReference type="InterPro" id="IPR016064">
    <property type="entry name" value="NAD/diacylglycerol_kinase_sf"/>
</dbReference>
<evidence type="ECO:0000259" key="9">
    <source>
        <dbReference type="PROSITE" id="PS50146"/>
    </source>
</evidence>
<proteinExistence type="inferred from homology"/>
<keyword evidence="11" id="KW-1185">Reference proteome</keyword>
<evidence type="ECO:0000256" key="6">
    <source>
        <dbReference type="ARBA" id="ARBA00022840"/>
    </source>
</evidence>
<dbReference type="Pfam" id="PF19279">
    <property type="entry name" value="YegS_C"/>
    <property type="match status" value="1"/>
</dbReference>
<dbReference type="InterPro" id="IPR045540">
    <property type="entry name" value="YegS/DAGK_C"/>
</dbReference>
<dbReference type="SUPFAM" id="SSF111331">
    <property type="entry name" value="NAD kinase/diacylglycerol kinase-like"/>
    <property type="match status" value="1"/>
</dbReference>
<comment type="caution">
    <text evidence="10">The sequence shown here is derived from an EMBL/GenBank/DDBJ whole genome shotgun (WGS) entry which is preliminary data.</text>
</comment>
<dbReference type="Pfam" id="PF00781">
    <property type="entry name" value="DAGK_cat"/>
    <property type="match status" value="1"/>
</dbReference>
<dbReference type="EMBL" id="RXLP01000023">
    <property type="protein sequence ID" value="TCD53950.1"/>
    <property type="molecule type" value="Genomic_DNA"/>
</dbReference>
<keyword evidence="7" id="KW-0444">Lipid biosynthesis</keyword>
<dbReference type="GO" id="GO:0005524">
    <property type="term" value="F:ATP binding"/>
    <property type="evidence" value="ECO:0007669"/>
    <property type="project" value="UniProtKB-KW"/>
</dbReference>
<keyword evidence="7" id="KW-0443">Lipid metabolism</keyword>
<evidence type="ECO:0000256" key="1">
    <source>
        <dbReference type="ARBA" id="ARBA00001946"/>
    </source>
</evidence>
<dbReference type="GO" id="GO:0008654">
    <property type="term" value="P:phospholipid biosynthetic process"/>
    <property type="evidence" value="ECO:0007669"/>
    <property type="project" value="UniProtKB-KW"/>
</dbReference>
<evidence type="ECO:0000313" key="10">
    <source>
        <dbReference type="EMBL" id="TCD53950.1"/>
    </source>
</evidence>
<keyword evidence="5 10" id="KW-0418">Kinase</keyword>
<dbReference type="SMART" id="SM00046">
    <property type="entry name" value="DAGKc"/>
    <property type="match status" value="1"/>
</dbReference>
<keyword evidence="6" id="KW-0067">ATP-binding</keyword>
<gene>
    <name evidence="10" type="ORF">EJ419_05825</name>
</gene>
<comment type="cofactor">
    <cofactor evidence="1">
        <name>Mg(2+)</name>
        <dbReference type="ChEBI" id="CHEBI:18420"/>
    </cofactor>
</comment>
<dbReference type="InterPro" id="IPR050187">
    <property type="entry name" value="Lipid_Phosphate_FormReg"/>
</dbReference>
<keyword evidence="3" id="KW-0808">Transferase</keyword>
<comment type="similarity">
    <text evidence="2">Belongs to the diacylglycerol/lipid kinase family.</text>
</comment>
<dbReference type="InterPro" id="IPR017438">
    <property type="entry name" value="ATP-NAD_kinase_N"/>
</dbReference>
<dbReference type="GO" id="GO:0016301">
    <property type="term" value="F:kinase activity"/>
    <property type="evidence" value="ECO:0007669"/>
    <property type="project" value="UniProtKB-KW"/>
</dbReference>
<keyword evidence="7" id="KW-0594">Phospholipid biosynthesis</keyword>
<organism evidence="10 11">
    <name type="scientific">Alloscardovia theropitheci</name>
    <dbReference type="NCBI Taxonomy" id="2496842"/>
    <lineage>
        <taxon>Bacteria</taxon>
        <taxon>Bacillati</taxon>
        <taxon>Actinomycetota</taxon>
        <taxon>Actinomycetes</taxon>
        <taxon>Bifidobacteriales</taxon>
        <taxon>Bifidobacteriaceae</taxon>
        <taxon>Alloscardovia</taxon>
    </lineage>
</organism>
<dbReference type="Gene3D" id="3.40.50.10330">
    <property type="entry name" value="Probable inorganic polyphosphate/atp-NAD kinase, domain 1"/>
    <property type="match status" value="1"/>
</dbReference>
<dbReference type="OrthoDB" id="142078at2"/>
<dbReference type="Proteomes" id="UP000291289">
    <property type="component" value="Unassembled WGS sequence"/>
</dbReference>
<dbReference type="PANTHER" id="PTHR12358">
    <property type="entry name" value="SPHINGOSINE KINASE"/>
    <property type="match status" value="1"/>
</dbReference>
<feature type="domain" description="DAGKc" evidence="9">
    <location>
        <begin position="1"/>
        <end position="135"/>
    </location>
</feature>
<evidence type="ECO:0000256" key="7">
    <source>
        <dbReference type="ARBA" id="ARBA00023209"/>
    </source>
</evidence>
<dbReference type="Gene3D" id="2.60.200.40">
    <property type="match status" value="1"/>
</dbReference>
<protein>
    <submittedName>
        <fullName evidence="10">Diacylglycerol kinase family lipid kinase</fullName>
    </submittedName>
</protein>
<evidence type="ECO:0000256" key="2">
    <source>
        <dbReference type="ARBA" id="ARBA00005983"/>
    </source>
</evidence>
<keyword evidence="8" id="KW-1208">Phospholipid metabolism</keyword>
<dbReference type="PANTHER" id="PTHR12358:SF54">
    <property type="entry name" value="SPHINGOSINE KINASE RELATED PROTEIN"/>
    <property type="match status" value="1"/>
</dbReference>
<accession>A0A4R0QWQ8</accession>
<evidence type="ECO:0000256" key="5">
    <source>
        <dbReference type="ARBA" id="ARBA00022777"/>
    </source>
</evidence>
<evidence type="ECO:0000256" key="4">
    <source>
        <dbReference type="ARBA" id="ARBA00022741"/>
    </source>
</evidence>
<sequence>MMRFHFIVNPHGGSGRAITVWREVERIARLKNLDYSAQFPTDEYHVRDIVHDLTNRSENDDDIYLVVVGGDGTLNVAINGIVNFSKTFIGLIPAGSGNDFARANNLPQELETLLERMIDTSRIRNLDLGVVTLNTCFDDLGHPLEMSAKRLYFNNAVGVGFDADVCVRISHIKLKNKLAMLHLSKLAYLGAALPLFFKKRRFDMEMTYQDENGSNRQLFSDVLFAAVMNQPYEGGGFKFSPDAIADDAQLDTCVAAGISSSQLLNLIPRAMMGKHTHCKGITMSQSDSYRIRTNHPVWVHTDGEVEYRTNDISVSLVPGAIQFLGL</sequence>
<reference evidence="10 11" key="1">
    <citation type="submission" date="2018-12" db="EMBL/GenBank/DDBJ databases">
        <title>Alloscrdovia theropitheci sp. nov: a novel taxon from the feces of the bleeding-herat monkey (Theropithecus geleda).</title>
        <authorList>
            <person name="Modesto M."/>
        </authorList>
    </citation>
    <scope>NUCLEOTIDE SEQUENCE [LARGE SCALE GENOMIC DNA]</scope>
    <source>
        <strain evidence="10 11">GLDI4/2</strain>
    </source>
</reference>
<evidence type="ECO:0000313" key="11">
    <source>
        <dbReference type="Proteomes" id="UP000291289"/>
    </source>
</evidence>
<dbReference type="AlphaFoldDB" id="A0A4R0QWQ8"/>
<evidence type="ECO:0000256" key="3">
    <source>
        <dbReference type="ARBA" id="ARBA00022679"/>
    </source>
</evidence>
<name>A0A4R0QWQ8_9BIFI</name>
<keyword evidence="4" id="KW-0547">Nucleotide-binding</keyword>